<reference evidence="2" key="1">
    <citation type="submission" date="2018-02" db="EMBL/GenBank/DDBJ databases">
        <title>Rhizophora mucronata_Transcriptome.</title>
        <authorList>
            <person name="Meera S.P."/>
            <person name="Sreeshan A."/>
            <person name="Augustine A."/>
        </authorList>
    </citation>
    <scope>NUCLEOTIDE SEQUENCE</scope>
    <source>
        <tissue evidence="2">Leaf</tissue>
    </source>
</reference>
<sequence length="28" mass="3294">MLNHINDLKSKRTNLESHYNAKRAPKIT</sequence>
<protein>
    <submittedName>
        <fullName evidence="2">Uncharacterized protein</fullName>
    </submittedName>
</protein>
<dbReference type="EMBL" id="GGEC01054913">
    <property type="protein sequence ID" value="MBX35397.1"/>
    <property type="molecule type" value="Transcribed_RNA"/>
</dbReference>
<evidence type="ECO:0000256" key="1">
    <source>
        <dbReference type="SAM" id="MobiDB-lite"/>
    </source>
</evidence>
<proteinExistence type="predicted"/>
<feature type="compositionally biased region" description="Basic and acidic residues" evidence="1">
    <location>
        <begin position="1"/>
        <end position="15"/>
    </location>
</feature>
<dbReference type="AlphaFoldDB" id="A0A2P2MYV9"/>
<name>A0A2P2MYV9_RHIMU</name>
<accession>A0A2P2MYV9</accession>
<feature type="region of interest" description="Disordered" evidence="1">
    <location>
        <begin position="1"/>
        <end position="28"/>
    </location>
</feature>
<evidence type="ECO:0000313" key="2">
    <source>
        <dbReference type="EMBL" id="MBX35397.1"/>
    </source>
</evidence>
<organism evidence="2">
    <name type="scientific">Rhizophora mucronata</name>
    <name type="common">Asiatic mangrove</name>
    <dbReference type="NCBI Taxonomy" id="61149"/>
    <lineage>
        <taxon>Eukaryota</taxon>
        <taxon>Viridiplantae</taxon>
        <taxon>Streptophyta</taxon>
        <taxon>Embryophyta</taxon>
        <taxon>Tracheophyta</taxon>
        <taxon>Spermatophyta</taxon>
        <taxon>Magnoliopsida</taxon>
        <taxon>eudicotyledons</taxon>
        <taxon>Gunneridae</taxon>
        <taxon>Pentapetalae</taxon>
        <taxon>rosids</taxon>
        <taxon>fabids</taxon>
        <taxon>Malpighiales</taxon>
        <taxon>Rhizophoraceae</taxon>
        <taxon>Rhizophora</taxon>
    </lineage>
</organism>